<keyword evidence="4" id="KW-0808">Transferase</keyword>
<dbReference type="InterPro" id="IPR036890">
    <property type="entry name" value="HATPase_C_sf"/>
</dbReference>
<evidence type="ECO:0000313" key="14">
    <source>
        <dbReference type="EMBL" id="MBB5431565.1"/>
    </source>
</evidence>
<feature type="coiled-coil region" evidence="9">
    <location>
        <begin position="170"/>
        <end position="203"/>
    </location>
</feature>
<name>A0A7W8QKQ0_9ACTN</name>
<keyword evidence="7" id="KW-0067">ATP-binding</keyword>
<feature type="transmembrane region" description="Helical" evidence="11">
    <location>
        <begin position="74"/>
        <end position="104"/>
    </location>
</feature>
<organism evidence="14 15">
    <name type="scientific">Nocardiopsis composta</name>
    <dbReference type="NCBI Taxonomy" id="157465"/>
    <lineage>
        <taxon>Bacteria</taxon>
        <taxon>Bacillati</taxon>
        <taxon>Actinomycetota</taxon>
        <taxon>Actinomycetes</taxon>
        <taxon>Streptosporangiales</taxon>
        <taxon>Nocardiopsidaceae</taxon>
        <taxon>Nocardiopsis</taxon>
    </lineage>
</organism>
<evidence type="ECO:0000256" key="7">
    <source>
        <dbReference type="ARBA" id="ARBA00022840"/>
    </source>
</evidence>
<evidence type="ECO:0000256" key="11">
    <source>
        <dbReference type="SAM" id="Phobius"/>
    </source>
</evidence>
<keyword evidence="15" id="KW-1185">Reference proteome</keyword>
<sequence>MRTIRSPLDPDRRLLGGRLYLGSVLWACGQFALGALLIRVELYVHQPNSEPAVLYATLTAICLLVMVRRTRPGAALLAGFAVLAVDVWFGPSSGALLSFGDLLYAACALGSRRTMWTAAGGIALLSAVALAVLGWLMFFSPGGTGLVGFLQGVGLFTLVFVAPLITGLTVREHRERAELLRRQAEQQVRLAELDRANAIAEERGRVARELHDVIANHLSAVAVQSTAALSRRDLDPELTRRVLEVVRDNSVQGLEEMRRMIGVLRAGGGEPDPTAPRLSETDLLVRTAREAGLRVETEVRGTPRALPAQVEAAAYRVVQEALTNALRYAHPARAAVAVEYPPAPGAAPDRLVVQVDNPVTGEPGEWRDDNGAGVGLVGMRERAVLLGGEFSAGPVGEETWRVRVELPCGEGKTGGRAAEQDGTDREAEAGR</sequence>
<evidence type="ECO:0000256" key="10">
    <source>
        <dbReference type="SAM" id="MobiDB-lite"/>
    </source>
</evidence>
<feature type="domain" description="Histidine kinase/HSP90-like ATPase" evidence="12">
    <location>
        <begin position="311"/>
        <end position="407"/>
    </location>
</feature>
<accession>A0A7W8QKQ0</accession>
<dbReference type="Pfam" id="PF07730">
    <property type="entry name" value="HisKA_3"/>
    <property type="match status" value="1"/>
</dbReference>
<dbReference type="Pfam" id="PF02518">
    <property type="entry name" value="HATPase_c"/>
    <property type="match status" value="1"/>
</dbReference>
<evidence type="ECO:0000256" key="8">
    <source>
        <dbReference type="ARBA" id="ARBA00023012"/>
    </source>
</evidence>
<dbReference type="GO" id="GO:0005524">
    <property type="term" value="F:ATP binding"/>
    <property type="evidence" value="ECO:0007669"/>
    <property type="project" value="UniProtKB-KW"/>
</dbReference>
<reference evidence="14 15" key="1">
    <citation type="submission" date="2020-08" db="EMBL/GenBank/DDBJ databases">
        <title>Sequencing the genomes of 1000 actinobacteria strains.</title>
        <authorList>
            <person name="Klenk H.-P."/>
        </authorList>
    </citation>
    <scope>NUCLEOTIDE SEQUENCE [LARGE SCALE GENOMIC DNA]</scope>
    <source>
        <strain evidence="14 15">DSM 44551</strain>
    </source>
</reference>
<dbReference type="AlphaFoldDB" id="A0A7W8QKQ0"/>
<keyword evidence="11" id="KW-1133">Transmembrane helix</keyword>
<evidence type="ECO:0000256" key="5">
    <source>
        <dbReference type="ARBA" id="ARBA00022741"/>
    </source>
</evidence>
<feature type="region of interest" description="Disordered" evidence="10">
    <location>
        <begin position="408"/>
        <end position="431"/>
    </location>
</feature>
<dbReference type="GO" id="GO:0000155">
    <property type="term" value="F:phosphorelay sensor kinase activity"/>
    <property type="evidence" value="ECO:0007669"/>
    <property type="project" value="InterPro"/>
</dbReference>
<evidence type="ECO:0000259" key="12">
    <source>
        <dbReference type="Pfam" id="PF02518"/>
    </source>
</evidence>
<dbReference type="EC" id="2.7.13.3" evidence="2"/>
<dbReference type="GO" id="GO:0016020">
    <property type="term" value="C:membrane"/>
    <property type="evidence" value="ECO:0007669"/>
    <property type="project" value="InterPro"/>
</dbReference>
<evidence type="ECO:0000313" key="15">
    <source>
        <dbReference type="Proteomes" id="UP000572635"/>
    </source>
</evidence>
<keyword evidence="3" id="KW-0597">Phosphoprotein</keyword>
<feature type="compositionally biased region" description="Basic and acidic residues" evidence="10">
    <location>
        <begin position="418"/>
        <end position="431"/>
    </location>
</feature>
<evidence type="ECO:0000256" key="1">
    <source>
        <dbReference type="ARBA" id="ARBA00000085"/>
    </source>
</evidence>
<dbReference type="GO" id="GO:0046983">
    <property type="term" value="F:protein dimerization activity"/>
    <property type="evidence" value="ECO:0007669"/>
    <property type="project" value="InterPro"/>
</dbReference>
<dbReference type="Gene3D" id="3.30.565.10">
    <property type="entry name" value="Histidine kinase-like ATPase, C-terminal domain"/>
    <property type="match status" value="1"/>
</dbReference>
<dbReference type="InterPro" id="IPR050482">
    <property type="entry name" value="Sensor_HK_TwoCompSys"/>
</dbReference>
<evidence type="ECO:0000259" key="13">
    <source>
        <dbReference type="Pfam" id="PF07730"/>
    </source>
</evidence>
<evidence type="ECO:0000256" key="4">
    <source>
        <dbReference type="ARBA" id="ARBA00022679"/>
    </source>
</evidence>
<feature type="transmembrane region" description="Helical" evidence="11">
    <location>
        <begin position="52"/>
        <end position="68"/>
    </location>
</feature>
<gene>
    <name evidence="14" type="ORF">HDA36_001649</name>
</gene>
<evidence type="ECO:0000256" key="3">
    <source>
        <dbReference type="ARBA" id="ARBA00022553"/>
    </source>
</evidence>
<dbReference type="EMBL" id="JACHDB010000001">
    <property type="protein sequence ID" value="MBB5431565.1"/>
    <property type="molecule type" value="Genomic_DNA"/>
</dbReference>
<dbReference type="SUPFAM" id="SSF55874">
    <property type="entry name" value="ATPase domain of HSP90 chaperone/DNA topoisomerase II/histidine kinase"/>
    <property type="match status" value="1"/>
</dbReference>
<dbReference type="RefSeq" id="WP_312893534.1">
    <property type="nucleotide sequence ID" value="NZ_BAAAJD010000029.1"/>
</dbReference>
<feature type="domain" description="Signal transduction histidine kinase subgroup 3 dimerisation and phosphoacceptor" evidence="13">
    <location>
        <begin position="202"/>
        <end position="266"/>
    </location>
</feature>
<dbReference type="InterPro" id="IPR003594">
    <property type="entry name" value="HATPase_dom"/>
</dbReference>
<evidence type="ECO:0000256" key="2">
    <source>
        <dbReference type="ARBA" id="ARBA00012438"/>
    </source>
</evidence>
<dbReference type="CDD" id="cd16917">
    <property type="entry name" value="HATPase_UhpB-NarQ-NarX-like"/>
    <property type="match status" value="1"/>
</dbReference>
<evidence type="ECO:0000256" key="9">
    <source>
        <dbReference type="SAM" id="Coils"/>
    </source>
</evidence>
<keyword evidence="8" id="KW-0902">Two-component regulatory system</keyword>
<dbReference type="PANTHER" id="PTHR24421:SF10">
    <property type="entry name" value="NITRATE_NITRITE SENSOR PROTEIN NARQ"/>
    <property type="match status" value="1"/>
</dbReference>
<keyword evidence="5" id="KW-0547">Nucleotide-binding</keyword>
<evidence type="ECO:0000256" key="6">
    <source>
        <dbReference type="ARBA" id="ARBA00022777"/>
    </source>
</evidence>
<comment type="caution">
    <text evidence="14">The sequence shown here is derived from an EMBL/GenBank/DDBJ whole genome shotgun (WGS) entry which is preliminary data.</text>
</comment>
<feature type="transmembrane region" description="Helical" evidence="11">
    <location>
        <begin position="20"/>
        <end position="40"/>
    </location>
</feature>
<dbReference type="PANTHER" id="PTHR24421">
    <property type="entry name" value="NITRATE/NITRITE SENSOR PROTEIN NARX-RELATED"/>
    <property type="match status" value="1"/>
</dbReference>
<proteinExistence type="predicted"/>
<dbReference type="InterPro" id="IPR011712">
    <property type="entry name" value="Sig_transdc_His_kin_sub3_dim/P"/>
</dbReference>
<feature type="transmembrane region" description="Helical" evidence="11">
    <location>
        <begin position="116"/>
        <end position="137"/>
    </location>
</feature>
<feature type="transmembrane region" description="Helical" evidence="11">
    <location>
        <begin position="149"/>
        <end position="170"/>
    </location>
</feature>
<dbReference type="Proteomes" id="UP000572635">
    <property type="component" value="Unassembled WGS sequence"/>
</dbReference>
<protein>
    <recommendedName>
        <fullName evidence="2">histidine kinase</fullName>
        <ecNumber evidence="2">2.7.13.3</ecNumber>
    </recommendedName>
</protein>
<dbReference type="Gene3D" id="1.20.5.1930">
    <property type="match status" value="1"/>
</dbReference>
<keyword evidence="6 14" id="KW-0418">Kinase</keyword>
<keyword evidence="9" id="KW-0175">Coiled coil</keyword>
<comment type="catalytic activity">
    <reaction evidence="1">
        <text>ATP + protein L-histidine = ADP + protein N-phospho-L-histidine.</text>
        <dbReference type="EC" id="2.7.13.3"/>
    </reaction>
</comment>
<keyword evidence="11" id="KW-0812">Transmembrane</keyword>
<keyword evidence="11" id="KW-0472">Membrane</keyword>